<comment type="caution">
    <text evidence="2">The sequence shown here is derived from an EMBL/GenBank/DDBJ whole genome shotgun (WGS) entry which is preliminary data.</text>
</comment>
<accession>A0AA35T4H8</accession>
<sequence>SRGGFSTKIHVSVDGLGNPLRFILTGGQQHDITQAEELIAGYAGEHVLADQGYDAQEFRQHILELGMMPVIPPRSNRKAPADYDRHLYRERHLVECFINKIKHYRRIFSRFEKLDTRYLGFLHFTAALIWLR</sequence>
<proteinExistence type="predicted"/>
<name>A0AA35T4H8_GEOBA</name>
<dbReference type="Proteomes" id="UP001174909">
    <property type="component" value="Unassembled WGS sequence"/>
</dbReference>
<protein>
    <submittedName>
        <fullName evidence="2">Transposase for insertion sequence element IS6501</fullName>
    </submittedName>
</protein>
<evidence type="ECO:0000313" key="2">
    <source>
        <dbReference type="EMBL" id="CAI8041104.1"/>
    </source>
</evidence>
<gene>
    <name evidence="2" type="ORF">GBAR_LOCUS22844</name>
</gene>
<organism evidence="2 3">
    <name type="scientific">Geodia barretti</name>
    <name type="common">Barrett's horny sponge</name>
    <dbReference type="NCBI Taxonomy" id="519541"/>
    <lineage>
        <taxon>Eukaryota</taxon>
        <taxon>Metazoa</taxon>
        <taxon>Porifera</taxon>
        <taxon>Demospongiae</taxon>
        <taxon>Heteroscleromorpha</taxon>
        <taxon>Tetractinellida</taxon>
        <taxon>Astrophorina</taxon>
        <taxon>Geodiidae</taxon>
        <taxon>Geodia</taxon>
    </lineage>
</organism>
<dbReference type="Pfam" id="PF01609">
    <property type="entry name" value="DDE_Tnp_1"/>
    <property type="match status" value="1"/>
</dbReference>
<dbReference type="GO" id="GO:0004803">
    <property type="term" value="F:transposase activity"/>
    <property type="evidence" value="ECO:0007669"/>
    <property type="project" value="InterPro"/>
</dbReference>
<feature type="non-terminal residue" evidence="2">
    <location>
        <position position="1"/>
    </location>
</feature>
<dbReference type="PANTHER" id="PTHR30007">
    <property type="entry name" value="PHP DOMAIN PROTEIN"/>
    <property type="match status" value="1"/>
</dbReference>
<dbReference type="PANTHER" id="PTHR30007:SF1">
    <property type="entry name" value="BLR1914 PROTEIN"/>
    <property type="match status" value="1"/>
</dbReference>
<dbReference type="GO" id="GO:0006313">
    <property type="term" value="P:DNA transposition"/>
    <property type="evidence" value="ECO:0007669"/>
    <property type="project" value="InterPro"/>
</dbReference>
<evidence type="ECO:0000259" key="1">
    <source>
        <dbReference type="Pfam" id="PF01609"/>
    </source>
</evidence>
<evidence type="ECO:0000313" key="3">
    <source>
        <dbReference type="Proteomes" id="UP001174909"/>
    </source>
</evidence>
<keyword evidence="3" id="KW-1185">Reference proteome</keyword>
<dbReference type="AlphaFoldDB" id="A0AA35T4H8"/>
<dbReference type="InterPro" id="IPR002559">
    <property type="entry name" value="Transposase_11"/>
</dbReference>
<feature type="domain" description="Transposase IS4-like" evidence="1">
    <location>
        <begin position="7"/>
        <end position="92"/>
    </location>
</feature>
<dbReference type="EMBL" id="CASHTH010003162">
    <property type="protein sequence ID" value="CAI8041104.1"/>
    <property type="molecule type" value="Genomic_DNA"/>
</dbReference>
<reference evidence="2" key="1">
    <citation type="submission" date="2023-03" db="EMBL/GenBank/DDBJ databases">
        <authorList>
            <person name="Steffen K."/>
            <person name="Cardenas P."/>
        </authorList>
    </citation>
    <scope>NUCLEOTIDE SEQUENCE</scope>
</reference>
<dbReference type="NCBIfam" id="NF033580">
    <property type="entry name" value="transpos_IS5_3"/>
    <property type="match status" value="1"/>
</dbReference>
<dbReference type="GO" id="GO:0003677">
    <property type="term" value="F:DNA binding"/>
    <property type="evidence" value="ECO:0007669"/>
    <property type="project" value="InterPro"/>
</dbReference>